<feature type="transmembrane region" description="Helical" evidence="1">
    <location>
        <begin position="73"/>
        <end position="94"/>
    </location>
</feature>
<keyword evidence="1" id="KW-1133">Transmembrane helix</keyword>
<feature type="transmembrane region" description="Helical" evidence="1">
    <location>
        <begin position="269"/>
        <end position="288"/>
    </location>
</feature>
<feature type="transmembrane region" description="Helical" evidence="1">
    <location>
        <begin position="106"/>
        <end position="126"/>
    </location>
</feature>
<sequence>MQRVALTFFIAFELCYYLLIAQTGIVEYFSSNIVLIAPLPIGGVIGSLLSFYIKTSNHHKIKLFLSLQLLMTLFYPNLSVLFLFLLGISVGALAPLLINELKRANVFVLGMALAISYTAGTFLFTYPVEQRGNIAIALTLITLLCSLFLPDKKVVQLKSEPFSLFAMVLWIFLDSTLFETLSRDLSVSIWRDGYSVEIALFHILGVVAALTLTFHKNQKELIIISLFALSYLLYFMQEPLLLSFVYPFVISYYNVVILQSLIQKELKTLAVYMVFIGWFASGAGLFVALENLTIFVPFLFFLASIKLISTHFIHTKETPCIN</sequence>
<dbReference type="OrthoDB" id="5338495at2"/>
<protein>
    <submittedName>
        <fullName evidence="2">Uncharacterized protein</fullName>
    </submittedName>
</protein>
<reference evidence="2 3" key="1">
    <citation type="submission" date="2017-10" db="EMBL/GenBank/DDBJ databases">
        <title>Genomics of the genus Arcobacter.</title>
        <authorList>
            <person name="Perez-Cataluna A."/>
            <person name="Figueras M.J."/>
        </authorList>
    </citation>
    <scope>NUCLEOTIDE SEQUENCE [LARGE SCALE GENOMIC DNA]</scope>
    <source>
        <strain evidence="2 3">CECT 8987</strain>
    </source>
</reference>
<accession>A0A4Q0XR78</accession>
<name>A0A4Q0XR78_9BACT</name>
<feature type="transmembrane region" description="Helical" evidence="1">
    <location>
        <begin position="162"/>
        <end position="182"/>
    </location>
</feature>
<feature type="transmembrane region" description="Helical" evidence="1">
    <location>
        <begin position="6"/>
        <end position="26"/>
    </location>
</feature>
<feature type="transmembrane region" description="Helical" evidence="1">
    <location>
        <begin position="194"/>
        <end position="214"/>
    </location>
</feature>
<feature type="transmembrane region" description="Helical" evidence="1">
    <location>
        <begin position="33"/>
        <end position="53"/>
    </location>
</feature>
<evidence type="ECO:0000313" key="3">
    <source>
        <dbReference type="Proteomes" id="UP000290657"/>
    </source>
</evidence>
<dbReference type="Proteomes" id="UP000290657">
    <property type="component" value="Unassembled WGS sequence"/>
</dbReference>
<keyword evidence="1" id="KW-0472">Membrane</keyword>
<feature type="transmembrane region" description="Helical" evidence="1">
    <location>
        <begin position="294"/>
        <end position="313"/>
    </location>
</feature>
<dbReference type="AlphaFoldDB" id="A0A4Q0XR78"/>
<evidence type="ECO:0000313" key="2">
    <source>
        <dbReference type="EMBL" id="RXJ58148.1"/>
    </source>
</evidence>
<keyword evidence="1" id="KW-0812">Transmembrane</keyword>
<feature type="transmembrane region" description="Helical" evidence="1">
    <location>
        <begin position="132"/>
        <end position="150"/>
    </location>
</feature>
<feature type="transmembrane region" description="Helical" evidence="1">
    <location>
        <begin position="221"/>
        <end position="237"/>
    </location>
</feature>
<comment type="caution">
    <text evidence="2">The sequence shown here is derived from an EMBL/GenBank/DDBJ whole genome shotgun (WGS) entry which is preliminary data.</text>
</comment>
<dbReference type="EMBL" id="PDKN01000003">
    <property type="protein sequence ID" value="RXJ58148.1"/>
    <property type="molecule type" value="Genomic_DNA"/>
</dbReference>
<keyword evidence="3" id="KW-1185">Reference proteome</keyword>
<feature type="transmembrane region" description="Helical" evidence="1">
    <location>
        <begin position="243"/>
        <end position="262"/>
    </location>
</feature>
<organism evidence="2 3">
    <name type="scientific">Candidatus Marinarcus aquaticus</name>
    <dbReference type="NCBI Taxonomy" id="2044504"/>
    <lineage>
        <taxon>Bacteria</taxon>
        <taxon>Pseudomonadati</taxon>
        <taxon>Campylobacterota</taxon>
        <taxon>Epsilonproteobacteria</taxon>
        <taxon>Campylobacterales</taxon>
        <taxon>Arcobacteraceae</taxon>
        <taxon>Candidatus Marinarcus</taxon>
    </lineage>
</organism>
<dbReference type="RefSeq" id="WP_128996011.1">
    <property type="nucleotide sequence ID" value="NZ_PDKN01000003.1"/>
</dbReference>
<proteinExistence type="predicted"/>
<gene>
    <name evidence="2" type="ORF">CRV04_06475</name>
</gene>
<evidence type="ECO:0000256" key="1">
    <source>
        <dbReference type="SAM" id="Phobius"/>
    </source>
</evidence>